<dbReference type="InterPro" id="IPR028359">
    <property type="entry name" value="UDP_ManNAc/GlcNAc_DH"/>
</dbReference>
<dbReference type="InterPro" id="IPR001732">
    <property type="entry name" value="UDP-Glc/GDP-Man_DH_N"/>
</dbReference>
<comment type="caution">
    <text evidence="6">The sequence shown here is derived from an EMBL/GenBank/DDBJ whole genome shotgun (WGS) entry which is preliminary data.</text>
</comment>
<dbReference type="RefSeq" id="WP_161486923.1">
    <property type="nucleotide sequence ID" value="NZ_FQXL01000040.1"/>
</dbReference>
<evidence type="ECO:0000256" key="1">
    <source>
        <dbReference type="ARBA" id="ARBA00006601"/>
    </source>
</evidence>
<dbReference type="InterPro" id="IPR036291">
    <property type="entry name" value="NAD(P)-bd_dom_sf"/>
</dbReference>
<evidence type="ECO:0000256" key="4">
    <source>
        <dbReference type="PIRNR" id="PIRNR000124"/>
    </source>
</evidence>
<dbReference type="GO" id="GO:0016628">
    <property type="term" value="F:oxidoreductase activity, acting on the CH-CH group of donors, NAD or NADP as acceptor"/>
    <property type="evidence" value="ECO:0007669"/>
    <property type="project" value="InterPro"/>
</dbReference>
<dbReference type="SUPFAM" id="SSF52413">
    <property type="entry name" value="UDP-glucose/GDP-mannose dehydrogenase C-terminal domain"/>
    <property type="match status" value="1"/>
</dbReference>
<evidence type="ECO:0000313" key="6">
    <source>
        <dbReference type="EMBL" id="KZL93679.1"/>
    </source>
</evidence>
<keyword evidence="3" id="KW-0520">NAD</keyword>
<dbReference type="InterPro" id="IPR014027">
    <property type="entry name" value="UDP-Glc/GDP-Man_DH_C"/>
</dbReference>
<dbReference type="InterPro" id="IPR036220">
    <property type="entry name" value="UDP-Glc/GDP-Man_DH_C_sf"/>
</dbReference>
<name>A0A161Y5X7_9CLOT</name>
<gene>
    <name evidence="6" type="primary">wbpA_1</name>
    <name evidence="6" type="ORF">CLMAG_07300</name>
</gene>
<dbReference type="Pfam" id="PF03721">
    <property type="entry name" value="UDPG_MGDP_dh_N"/>
    <property type="match status" value="1"/>
</dbReference>
<protein>
    <submittedName>
        <fullName evidence="6">UDP-N-acetyl-D-glucosamine 6-dehydrogenase</fullName>
        <ecNumber evidence="6">1.1.1.136</ecNumber>
    </submittedName>
</protein>
<dbReference type="SUPFAM" id="SSF48179">
    <property type="entry name" value="6-phosphogluconate dehydrogenase C-terminal domain-like"/>
    <property type="match status" value="1"/>
</dbReference>
<evidence type="ECO:0000259" key="5">
    <source>
        <dbReference type="SMART" id="SM00984"/>
    </source>
</evidence>
<dbReference type="OrthoDB" id="9803238at2"/>
<dbReference type="Gene3D" id="3.40.50.720">
    <property type="entry name" value="NAD(P)-binding Rossmann-like Domain"/>
    <property type="match status" value="2"/>
</dbReference>
<dbReference type="EC" id="1.1.1.136" evidence="6"/>
<feature type="domain" description="UDP-glucose/GDP-mannose dehydrogenase C-terminal" evidence="5">
    <location>
        <begin position="318"/>
        <end position="413"/>
    </location>
</feature>
<sequence length="422" mass="46785">MNVYVFGLGHIGLPLAASIALNNKQVQGIDINPDTITNIKTKNIIMYEYYNGKHISEIILDLIKQKKLAVSTKFKRIDNQPSVFIITVGIGTKEDNSQDLSPIQSVIDELLPNLVPRDLLIFRTTMIPGTCENFILPQLEALSIPVYLAYCPETIAETHAFEEFRNNPKVLAGINEESYKAAEDFLKSLSDAPIYKASNIRTAEMVKVAQNIQRDVNIALINELGEAASALNIDIYELQNLANTHPRVKLLQPGPGVGGYCLPNALGYLKEALVNLNVPLNLTHIARSINDEKPLKVVQKIKEALKDANKDISDSSIAVVGLAMKDYCADCRLSPSLNIVDCLLKEGAKVKAYDPVVPLIYDFQTSSFKECIKDVDCLVIAAKQPGITFDLPEMESLMESPLIVVDTRNTFPYYDKVTLYKI</sequence>
<dbReference type="STRING" id="1121326.CLMAG_07300"/>
<dbReference type="GO" id="GO:0051287">
    <property type="term" value="F:NAD binding"/>
    <property type="evidence" value="ECO:0007669"/>
    <property type="project" value="InterPro"/>
</dbReference>
<keyword evidence="2 6" id="KW-0560">Oxidoreductase</keyword>
<keyword evidence="7" id="KW-1185">Reference proteome</keyword>
<dbReference type="SMART" id="SM00984">
    <property type="entry name" value="UDPG_MGDP_dh_C"/>
    <property type="match status" value="1"/>
</dbReference>
<proteinExistence type="inferred from homology"/>
<dbReference type="AlphaFoldDB" id="A0A161Y5X7"/>
<dbReference type="PIRSF" id="PIRSF500136">
    <property type="entry name" value="UDP_ManNAc_DH"/>
    <property type="match status" value="1"/>
</dbReference>
<comment type="similarity">
    <text evidence="1 4">Belongs to the UDP-glucose/GDP-mannose dehydrogenase family.</text>
</comment>
<accession>A0A161Y5X7</accession>
<dbReference type="EMBL" id="LWAE01000001">
    <property type="protein sequence ID" value="KZL93679.1"/>
    <property type="molecule type" value="Genomic_DNA"/>
</dbReference>
<dbReference type="PATRIC" id="fig|1121326.3.peg.685"/>
<dbReference type="SUPFAM" id="SSF51735">
    <property type="entry name" value="NAD(P)-binding Rossmann-fold domains"/>
    <property type="match status" value="1"/>
</dbReference>
<dbReference type="GO" id="GO:0047004">
    <property type="term" value="F:UDP-N-acetylglucosamine 6-dehydrogenase activity"/>
    <property type="evidence" value="ECO:0007669"/>
    <property type="project" value="UniProtKB-EC"/>
</dbReference>
<reference evidence="6 7" key="1">
    <citation type="submission" date="2016-04" db="EMBL/GenBank/DDBJ databases">
        <title>Genome sequence of Clostridium magnum DSM 2767.</title>
        <authorList>
            <person name="Poehlein A."/>
            <person name="Uhlig R."/>
            <person name="Fischer R."/>
            <person name="Bahl H."/>
            <person name="Daniel R."/>
        </authorList>
    </citation>
    <scope>NUCLEOTIDE SEQUENCE [LARGE SCALE GENOMIC DNA]</scope>
    <source>
        <strain evidence="6 7">DSM 2767</strain>
    </source>
</reference>
<dbReference type="Proteomes" id="UP000076603">
    <property type="component" value="Unassembled WGS sequence"/>
</dbReference>
<dbReference type="InterPro" id="IPR017476">
    <property type="entry name" value="UDP-Glc/GDP-Man"/>
</dbReference>
<evidence type="ECO:0000256" key="3">
    <source>
        <dbReference type="ARBA" id="ARBA00023027"/>
    </source>
</evidence>
<dbReference type="PANTHER" id="PTHR43491">
    <property type="entry name" value="UDP-N-ACETYL-D-MANNOSAMINE DEHYDROGENASE"/>
    <property type="match status" value="1"/>
</dbReference>
<evidence type="ECO:0000256" key="2">
    <source>
        <dbReference type="ARBA" id="ARBA00023002"/>
    </source>
</evidence>
<dbReference type="InterPro" id="IPR014026">
    <property type="entry name" value="UDP-Glc/GDP-Man_DH_dimer"/>
</dbReference>
<evidence type="ECO:0000313" key="7">
    <source>
        <dbReference type="Proteomes" id="UP000076603"/>
    </source>
</evidence>
<dbReference type="InterPro" id="IPR008927">
    <property type="entry name" value="6-PGluconate_DH-like_C_sf"/>
</dbReference>
<dbReference type="GO" id="GO:0000271">
    <property type="term" value="P:polysaccharide biosynthetic process"/>
    <property type="evidence" value="ECO:0007669"/>
    <property type="project" value="InterPro"/>
</dbReference>
<organism evidence="6 7">
    <name type="scientific">Clostridium magnum DSM 2767</name>
    <dbReference type="NCBI Taxonomy" id="1121326"/>
    <lineage>
        <taxon>Bacteria</taxon>
        <taxon>Bacillati</taxon>
        <taxon>Bacillota</taxon>
        <taxon>Clostridia</taxon>
        <taxon>Eubacteriales</taxon>
        <taxon>Clostridiaceae</taxon>
        <taxon>Clostridium</taxon>
    </lineage>
</organism>
<dbReference type="PIRSF" id="PIRSF000124">
    <property type="entry name" value="UDPglc_GDPman_dh"/>
    <property type="match status" value="1"/>
</dbReference>
<dbReference type="PANTHER" id="PTHR43491:SF2">
    <property type="entry name" value="UDP-N-ACETYL-D-MANNOSAMINE DEHYDROGENASE"/>
    <property type="match status" value="1"/>
</dbReference>
<dbReference type="Pfam" id="PF00984">
    <property type="entry name" value="UDPG_MGDP_dh"/>
    <property type="match status" value="1"/>
</dbReference>
<dbReference type="NCBIfam" id="TIGR03026">
    <property type="entry name" value="NDP-sugDHase"/>
    <property type="match status" value="1"/>
</dbReference>
<dbReference type="Pfam" id="PF03720">
    <property type="entry name" value="UDPG_MGDP_dh_C"/>
    <property type="match status" value="1"/>
</dbReference>